<accession>A0ACB9D6B2</accession>
<dbReference type="EMBL" id="CM042037">
    <property type="protein sequence ID" value="KAI3741980.1"/>
    <property type="molecule type" value="Genomic_DNA"/>
</dbReference>
<protein>
    <submittedName>
        <fullName evidence="1">Uncharacterized protein</fullName>
    </submittedName>
</protein>
<dbReference type="Proteomes" id="UP001056120">
    <property type="component" value="Linkage Group LG20"/>
</dbReference>
<comment type="caution">
    <text evidence="1">The sequence shown here is derived from an EMBL/GenBank/DDBJ whole genome shotgun (WGS) entry which is preliminary data.</text>
</comment>
<sequence length="128" mass="14365">MYKMFTLLQTDVIVQLLECRQHLDLLLESIPTMFQNNKTADSAFGAGINVLTSLEGNFWEMQETTEDLSEGDRNHFVVVKEAHSTSTMANARDIPHLAWTSKLVILYSPLPAASLISFSVIRSQHQVA</sequence>
<keyword evidence="2" id="KW-1185">Reference proteome</keyword>
<reference evidence="1 2" key="2">
    <citation type="journal article" date="2022" name="Mol. Ecol. Resour.">
        <title>The genomes of chicory, endive, great burdock and yacon provide insights into Asteraceae paleo-polyploidization history and plant inulin production.</title>
        <authorList>
            <person name="Fan W."/>
            <person name="Wang S."/>
            <person name="Wang H."/>
            <person name="Wang A."/>
            <person name="Jiang F."/>
            <person name="Liu H."/>
            <person name="Zhao H."/>
            <person name="Xu D."/>
            <person name="Zhang Y."/>
        </authorList>
    </citation>
    <scope>NUCLEOTIDE SEQUENCE [LARGE SCALE GENOMIC DNA]</scope>
    <source>
        <strain evidence="2">cv. Yunnan</strain>
        <tissue evidence="1">Leaves</tissue>
    </source>
</reference>
<gene>
    <name evidence="1" type="ORF">L1987_59659</name>
</gene>
<reference evidence="2" key="1">
    <citation type="journal article" date="2022" name="Mol. Ecol. Resour.">
        <title>The genomes of chicory, endive, great burdock and yacon provide insights into Asteraceae palaeo-polyploidization history and plant inulin production.</title>
        <authorList>
            <person name="Fan W."/>
            <person name="Wang S."/>
            <person name="Wang H."/>
            <person name="Wang A."/>
            <person name="Jiang F."/>
            <person name="Liu H."/>
            <person name="Zhao H."/>
            <person name="Xu D."/>
            <person name="Zhang Y."/>
        </authorList>
    </citation>
    <scope>NUCLEOTIDE SEQUENCE [LARGE SCALE GENOMIC DNA]</scope>
    <source>
        <strain evidence="2">cv. Yunnan</strain>
    </source>
</reference>
<organism evidence="1 2">
    <name type="scientific">Smallanthus sonchifolius</name>
    <dbReference type="NCBI Taxonomy" id="185202"/>
    <lineage>
        <taxon>Eukaryota</taxon>
        <taxon>Viridiplantae</taxon>
        <taxon>Streptophyta</taxon>
        <taxon>Embryophyta</taxon>
        <taxon>Tracheophyta</taxon>
        <taxon>Spermatophyta</taxon>
        <taxon>Magnoliopsida</taxon>
        <taxon>eudicotyledons</taxon>
        <taxon>Gunneridae</taxon>
        <taxon>Pentapetalae</taxon>
        <taxon>asterids</taxon>
        <taxon>campanulids</taxon>
        <taxon>Asterales</taxon>
        <taxon>Asteraceae</taxon>
        <taxon>Asteroideae</taxon>
        <taxon>Heliantheae alliance</taxon>
        <taxon>Millerieae</taxon>
        <taxon>Smallanthus</taxon>
    </lineage>
</organism>
<evidence type="ECO:0000313" key="1">
    <source>
        <dbReference type="EMBL" id="KAI3741980.1"/>
    </source>
</evidence>
<proteinExistence type="predicted"/>
<evidence type="ECO:0000313" key="2">
    <source>
        <dbReference type="Proteomes" id="UP001056120"/>
    </source>
</evidence>
<name>A0ACB9D6B2_9ASTR</name>